<name>A0A6C0JMJ8_9ZZZZ</name>
<accession>A0A6C0JMJ8</accession>
<dbReference type="AlphaFoldDB" id="A0A6C0JMJ8"/>
<proteinExistence type="predicted"/>
<evidence type="ECO:0000313" key="1">
    <source>
        <dbReference type="EMBL" id="QHU05950.1"/>
    </source>
</evidence>
<organism evidence="1">
    <name type="scientific">viral metagenome</name>
    <dbReference type="NCBI Taxonomy" id="1070528"/>
    <lineage>
        <taxon>unclassified sequences</taxon>
        <taxon>metagenomes</taxon>
        <taxon>organismal metagenomes</taxon>
    </lineage>
</organism>
<reference evidence="1" key="1">
    <citation type="journal article" date="2020" name="Nature">
        <title>Giant virus diversity and host interactions through global metagenomics.</title>
        <authorList>
            <person name="Schulz F."/>
            <person name="Roux S."/>
            <person name="Paez-Espino D."/>
            <person name="Jungbluth S."/>
            <person name="Walsh D.A."/>
            <person name="Denef V.J."/>
            <person name="McMahon K.D."/>
            <person name="Konstantinidis K.T."/>
            <person name="Eloe-Fadrosh E.A."/>
            <person name="Kyrpides N.C."/>
            <person name="Woyke T."/>
        </authorList>
    </citation>
    <scope>NUCLEOTIDE SEQUENCE</scope>
    <source>
        <strain evidence="1">GVMAG-M-3300027747-57</strain>
    </source>
</reference>
<dbReference type="EMBL" id="MN740430">
    <property type="protein sequence ID" value="QHU05950.1"/>
    <property type="molecule type" value="Genomic_DNA"/>
</dbReference>
<sequence>METLNAIEYLTDKFISDNIFRNFNDQYYININNEWIFIKQKNIYLISRKYLEKIIDFRTLILENEKLNLLPHHIKVISDLLSRSKSLYTFHKKVLESLKLNIPNTAKNVEECDRLPSDLLRNIFIFIPNDTNGEIVEKIVDKILLPRDKLIKNILLEMPGVLMNEALNKLCIKYIRWLSINHLITIVLFKKFADEMNKKKCIPTYKHPCYKPINKEDHKYFKKKIFFDKTSFIINFGINSTIKYIFEDMFYCEVKAISLPANIDFSKLSRLFDNKDTLRKTYCENWETQIPELLSDKTNYLTTSDKYIMNQYAVWINYVLNIQKNYIENNEIFYKINIRLKEIKKQIKFHTKIINAYR</sequence>
<protein>
    <submittedName>
        <fullName evidence="1">Uncharacterized protein</fullName>
    </submittedName>
</protein>